<proteinExistence type="predicted"/>
<feature type="non-terminal residue" evidence="1">
    <location>
        <position position="281"/>
    </location>
</feature>
<dbReference type="EMBL" id="JAWWNJ010000039">
    <property type="protein sequence ID" value="KAK7021144.1"/>
    <property type="molecule type" value="Genomic_DNA"/>
</dbReference>
<dbReference type="AlphaFoldDB" id="A0AAW0B4X1"/>
<evidence type="ECO:0000313" key="2">
    <source>
        <dbReference type="Proteomes" id="UP001362999"/>
    </source>
</evidence>
<gene>
    <name evidence="1" type="ORF">R3P38DRAFT_2533847</name>
</gene>
<accession>A0AAW0B4X1</accession>
<keyword evidence="2" id="KW-1185">Reference proteome</keyword>
<comment type="caution">
    <text evidence="1">The sequence shown here is derived from an EMBL/GenBank/DDBJ whole genome shotgun (WGS) entry which is preliminary data.</text>
</comment>
<dbReference type="Proteomes" id="UP001362999">
    <property type="component" value="Unassembled WGS sequence"/>
</dbReference>
<organism evidence="1 2">
    <name type="scientific">Favolaschia claudopus</name>
    <dbReference type="NCBI Taxonomy" id="2862362"/>
    <lineage>
        <taxon>Eukaryota</taxon>
        <taxon>Fungi</taxon>
        <taxon>Dikarya</taxon>
        <taxon>Basidiomycota</taxon>
        <taxon>Agaricomycotina</taxon>
        <taxon>Agaricomycetes</taxon>
        <taxon>Agaricomycetidae</taxon>
        <taxon>Agaricales</taxon>
        <taxon>Marasmiineae</taxon>
        <taxon>Mycenaceae</taxon>
        <taxon>Favolaschia</taxon>
    </lineage>
</organism>
<name>A0AAW0B4X1_9AGAR</name>
<reference evidence="1 2" key="1">
    <citation type="journal article" date="2024" name="J Genomics">
        <title>Draft genome sequencing and assembly of Favolaschia claudopus CIRM-BRFM 2984 isolated from oak limbs.</title>
        <authorList>
            <person name="Navarro D."/>
            <person name="Drula E."/>
            <person name="Chaduli D."/>
            <person name="Cazenave R."/>
            <person name="Ahrendt S."/>
            <person name="Wang J."/>
            <person name="Lipzen A."/>
            <person name="Daum C."/>
            <person name="Barry K."/>
            <person name="Grigoriev I.V."/>
            <person name="Favel A."/>
            <person name="Rosso M.N."/>
            <person name="Martin F."/>
        </authorList>
    </citation>
    <scope>NUCLEOTIDE SEQUENCE [LARGE SCALE GENOMIC DNA]</scope>
    <source>
        <strain evidence="1 2">CIRM-BRFM 2984</strain>
    </source>
</reference>
<sequence>MVQDTTPPSSQLSRSGLTLPLPANFDCVAYTQIPESIPPLPNMTLREKNKANAVLEKRNEESVAMTRSYERARASSAGAGSVDVGPPLVALYAYSDSDIELMASSKELVDAVGPLPISVTLKLAEIRLKIVKDTSRREKEKTPVSMIGTLVMQNPVEYSSVLSEDVHIPGLFIETVNQKLWLPLHWWMDAILRDADRDPQSVPSTTWTPSQTSSTIKPVKVQVIDFEKMITKHGGLDYGTTLTPSKWRQCARNLLKAVTQLCSSDPTAITPATELSKHLKF</sequence>
<evidence type="ECO:0000313" key="1">
    <source>
        <dbReference type="EMBL" id="KAK7021144.1"/>
    </source>
</evidence>
<protein>
    <submittedName>
        <fullName evidence="1">Uncharacterized protein</fullName>
    </submittedName>
</protein>